<keyword evidence="1" id="KW-0812">Transmembrane</keyword>
<keyword evidence="1" id="KW-0472">Membrane</keyword>
<feature type="transmembrane region" description="Helical" evidence="1">
    <location>
        <begin position="105"/>
        <end position="128"/>
    </location>
</feature>
<proteinExistence type="predicted"/>
<feature type="transmembrane region" description="Helical" evidence="1">
    <location>
        <begin position="241"/>
        <end position="260"/>
    </location>
</feature>
<organism evidence="2 3">
    <name type="scientific">Candidatus Pseudoramibacter fermentans</name>
    <dbReference type="NCBI Taxonomy" id="2594427"/>
    <lineage>
        <taxon>Bacteria</taxon>
        <taxon>Bacillati</taxon>
        <taxon>Bacillota</taxon>
        <taxon>Clostridia</taxon>
        <taxon>Eubacteriales</taxon>
        <taxon>Eubacteriaceae</taxon>
        <taxon>Pseudoramibacter</taxon>
    </lineage>
</organism>
<name>A0A6L5GUI2_9FIRM</name>
<evidence type="ECO:0000313" key="3">
    <source>
        <dbReference type="Proteomes" id="UP000473648"/>
    </source>
</evidence>
<reference evidence="2" key="1">
    <citation type="journal article" date="2020" name="Appl. Environ. Microbiol.">
        <title>Medium-Chain Fatty Acid Synthesis by 'Candidatus Weimeria bifida' gen. nov., sp. nov., and 'Candidatus Pseudoramibacter fermentans' sp. nov.</title>
        <authorList>
            <person name="Scarborough M.J."/>
            <person name="Myers K.S."/>
            <person name="Donohue T.J."/>
            <person name="Noguera D.R."/>
        </authorList>
    </citation>
    <scope>NUCLEOTIDE SEQUENCE</scope>
    <source>
        <strain evidence="2">EUB1.1</strain>
    </source>
</reference>
<feature type="transmembrane region" description="Helical" evidence="1">
    <location>
        <begin position="209"/>
        <end position="235"/>
    </location>
</feature>
<dbReference type="NCBIfam" id="NF037962">
    <property type="entry name" value="arsenic_eff"/>
    <property type="match status" value="1"/>
</dbReference>
<feature type="transmembrane region" description="Helical" evidence="1">
    <location>
        <begin position="272"/>
        <end position="292"/>
    </location>
</feature>
<sequence length="294" mass="31229">MLHSFLNILSDAAVDTVKLIPFLFVTYWIMEYFEGKAASHSTRLLLRVGPFGPAAGAAVGVIPQCGFSAAAASLYAGGLISTGTLLSVFLSTSDEMLPIFLSEHVAVGTLGRVLLAKAVIGVLTGMAVDGVLRLRRYGDDKHIHDLCDNEHCGCEDEAEPAGLRAVTRSALVHTLNITAFVFAISLVLGALIDWAGVGTIESVLTDRPVVGVCLSALIGLIPNCAASVTITQLYLSRMLTAGQMMAGLLVGAGVGLLVLFRTSRHWKENLKFTVLLYVSGVAWGLLFELLHLSF</sequence>
<feature type="transmembrane region" description="Helical" evidence="1">
    <location>
        <begin position="74"/>
        <end position="93"/>
    </location>
</feature>
<feature type="transmembrane region" description="Helical" evidence="1">
    <location>
        <begin position="177"/>
        <end position="197"/>
    </location>
</feature>
<dbReference type="EMBL" id="VOGB01000005">
    <property type="protein sequence ID" value="MQM73460.1"/>
    <property type="molecule type" value="Genomic_DNA"/>
</dbReference>
<dbReference type="Proteomes" id="UP000473648">
    <property type="component" value="Unassembled WGS sequence"/>
</dbReference>
<dbReference type="InterPro" id="IPR021552">
    <property type="entry name" value="ArsP_2"/>
</dbReference>
<keyword evidence="3" id="KW-1185">Reference proteome</keyword>
<keyword evidence="1" id="KW-1133">Transmembrane helix</keyword>
<gene>
    <name evidence="2" type="ORF">FRC53_08635</name>
</gene>
<dbReference type="AlphaFoldDB" id="A0A6L5GUI2"/>
<evidence type="ECO:0000313" key="2">
    <source>
        <dbReference type="EMBL" id="MQM73460.1"/>
    </source>
</evidence>
<protein>
    <recommendedName>
        <fullName evidence="4">Arsenic efflux protein</fullName>
    </recommendedName>
</protein>
<evidence type="ECO:0008006" key="4">
    <source>
        <dbReference type="Google" id="ProtNLM"/>
    </source>
</evidence>
<accession>A0A6L5GUI2</accession>
<comment type="caution">
    <text evidence="2">The sequence shown here is derived from an EMBL/GenBank/DDBJ whole genome shotgun (WGS) entry which is preliminary data.</text>
</comment>
<evidence type="ECO:0000256" key="1">
    <source>
        <dbReference type="SAM" id="Phobius"/>
    </source>
</evidence>